<keyword evidence="5" id="KW-0540">Nuclease</keyword>
<keyword evidence="2" id="KW-0645">Protease</keyword>
<evidence type="ECO:0000313" key="11">
    <source>
        <dbReference type="Proteomes" id="UP000046395"/>
    </source>
</evidence>
<dbReference type="SUPFAM" id="SSF56672">
    <property type="entry name" value="DNA/RNA polymerases"/>
    <property type="match status" value="1"/>
</dbReference>
<dbReference type="SUPFAM" id="SSF53098">
    <property type="entry name" value="Ribonuclease H-like"/>
    <property type="match status" value="1"/>
</dbReference>
<feature type="domain" description="Reverse transcriptase" evidence="9">
    <location>
        <begin position="2"/>
        <end position="181"/>
    </location>
</feature>
<dbReference type="PROSITE" id="PS50994">
    <property type="entry name" value="INTEGRASE"/>
    <property type="match status" value="1"/>
</dbReference>
<reference evidence="12" key="1">
    <citation type="submission" date="2019-12" db="UniProtKB">
        <authorList>
            <consortium name="WormBaseParasite"/>
        </authorList>
    </citation>
    <scope>IDENTIFICATION</scope>
</reference>
<dbReference type="Gene3D" id="3.10.10.10">
    <property type="entry name" value="HIV Type 1 Reverse Transcriptase, subunit A, domain 1"/>
    <property type="match status" value="1"/>
</dbReference>
<evidence type="ECO:0000259" key="10">
    <source>
        <dbReference type="PROSITE" id="PS50994"/>
    </source>
</evidence>
<name>A0A5S6R4Y5_TRIMR</name>
<dbReference type="InterPro" id="IPR012337">
    <property type="entry name" value="RNaseH-like_sf"/>
</dbReference>
<dbReference type="PANTHER" id="PTHR37984">
    <property type="entry name" value="PROTEIN CBG26694"/>
    <property type="match status" value="1"/>
</dbReference>
<dbReference type="CDD" id="cd01647">
    <property type="entry name" value="RT_LTR"/>
    <property type="match status" value="1"/>
</dbReference>
<proteinExistence type="predicted"/>
<dbReference type="EC" id="2.7.7.49" evidence="1"/>
<dbReference type="Gene3D" id="3.30.70.270">
    <property type="match status" value="2"/>
</dbReference>
<dbReference type="FunFam" id="3.10.20.370:FF:000001">
    <property type="entry name" value="Retrovirus-related Pol polyprotein from transposon 17.6-like protein"/>
    <property type="match status" value="1"/>
</dbReference>
<dbReference type="PANTHER" id="PTHR37984:SF5">
    <property type="entry name" value="PROTEIN NYNRIN-LIKE"/>
    <property type="match status" value="1"/>
</dbReference>
<accession>A0A5S6R4Y5</accession>
<evidence type="ECO:0000256" key="2">
    <source>
        <dbReference type="ARBA" id="ARBA00022670"/>
    </source>
</evidence>
<dbReference type="GO" id="GO:0003964">
    <property type="term" value="F:RNA-directed DNA polymerase activity"/>
    <property type="evidence" value="ECO:0007669"/>
    <property type="project" value="UniProtKB-KW"/>
</dbReference>
<dbReference type="WBParaSite" id="TMUE_3000014656.1">
    <property type="protein sequence ID" value="TMUE_3000014656.1"/>
    <property type="gene ID" value="WBGene00302288"/>
</dbReference>
<dbReference type="InterPro" id="IPR036397">
    <property type="entry name" value="RNaseH_sf"/>
</dbReference>
<dbReference type="InterPro" id="IPR041588">
    <property type="entry name" value="Integrase_H2C2"/>
</dbReference>
<keyword evidence="6" id="KW-0255">Endonuclease</keyword>
<evidence type="ECO:0000313" key="12">
    <source>
        <dbReference type="WBParaSite" id="TMUE_3000014656.1"/>
    </source>
</evidence>
<evidence type="ECO:0000259" key="9">
    <source>
        <dbReference type="PROSITE" id="PS50878"/>
    </source>
</evidence>
<evidence type="ECO:0000256" key="7">
    <source>
        <dbReference type="ARBA" id="ARBA00022801"/>
    </source>
</evidence>
<dbReference type="GO" id="GO:0004519">
    <property type="term" value="F:endonuclease activity"/>
    <property type="evidence" value="ECO:0007669"/>
    <property type="project" value="UniProtKB-KW"/>
</dbReference>
<dbReference type="Pfam" id="PF00078">
    <property type="entry name" value="RVT_1"/>
    <property type="match status" value="1"/>
</dbReference>
<dbReference type="Pfam" id="PF17917">
    <property type="entry name" value="RT_RNaseH"/>
    <property type="match status" value="1"/>
</dbReference>
<dbReference type="GO" id="GO:0015074">
    <property type="term" value="P:DNA integration"/>
    <property type="evidence" value="ECO:0007669"/>
    <property type="project" value="InterPro"/>
</dbReference>
<evidence type="ECO:0000256" key="1">
    <source>
        <dbReference type="ARBA" id="ARBA00012493"/>
    </source>
</evidence>
<dbReference type="GO" id="GO:0008233">
    <property type="term" value="F:peptidase activity"/>
    <property type="evidence" value="ECO:0007669"/>
    <property type="project" value="UniProtKB-KW"/>
</dbReference>
<keyword evidence="7" id="KW-0378">Hydrolase</keyword>
<dbReference type="InterPro" id="IPR041373">
    <property type="entry name" value="RT_RNaseH"/>
</dbReference>
<dbReference type="GO" id="GO:0003676">
    <property type="term" value="F:nucleic acid binding"/>
    <property type="evidence" value="ECO:0007669"/>
    <property type="project" value="InterPro"/>
</dbReference>
<dbReference type="GO" id="GO:0006508">
    <property type="term" value="P:proteolysis"/>
    <property type="evidence" value="ECO:0007669"/>
    <property type="project" value="UniProtKB-KW"/>
</dbReference>
<dbReference type="Gene3D" id="3.30.420.10">
    <property type="entry name" value="Ribonuclease H-like superfamily/Ribonuclease H"/>
    <property type="match status" value="1"/>
</dbReference>
<evidence type="ECO:0000256" key="3">
    <source>
        <dbReference type="ARBA" id="ARBA00022679"/>
    </source>
</evidence>
<dbReference type="PROSITE" id="PS50878">
    <property type="entry name" value="RT_POL"/>
    <property type="match status" value="1"/>
</dbReference>
<keyword evidence="3" id="KW-0808">Transferase</keyword>
<evidence type="ECO:0000256" key="8">
    <source>
        <dbReference type="ARBA" id="ARBA00022918"/>
    </source>
</evidence>
<dbReference type="FunFam" id="3.30.70.270:FF:000020">
    <property type="entry name" value="Transposon Tf2-6 polyprotein-like Protein"/>
    <property type="match status" value="1"/>
</dbReference>
<dbReference type="InterPro" id="IPR000477">
    <property type="entry name" value="RT_dom"/>
</dbReference>
<dbReference type="InterPro" id="IPR043128">
    <property type="entry name" value="Rev_trsase/Diguanyl_cyclase"/>
</dbReference>
<dbReference type="InterPro" id="IPR043502">
    <property type="entry name" value="DNA/RNA_pol_sf"/>
</dbReference>
<evidence type="ECO:0000256" key="6">
    <source>
        <dbReference type="ARBA" id="ARBA00022759"/>
    </source>
</evidence>
<feature type="domain" description="Integrase catalytic" evidence="10">
    <location>
        <begin position="558"/>
        <end position="657"/>
    </location>
</feature>
<dbReference type="Gene3D" id="1.10.340.70">
    <property type="match status" value="1"/>
</dbReference>
<dbReference type="Pfam" id="PF17921">
    <property type="entry name" value="Integrase_H2C2"/>
    <property type="match status" value="1"/>
</dbReference>
<dbReference type="InterPro" id="IPR050951">
    <property type="entry name" value="Retrovirus_Pol_polyprotein"/>
</dbReference>
<dbReference type="AlphaFoldDB" id="A0A5S6R4Y5"/>
<dbReference type="InterPro" id="IPR001584">
    <property type="entry name" value="Integrase_cat-core"/>
</dbReference>
<dbReference type="CDD" id="cd09274">
    <property type="entry name" value="RNase_HI_RT_Ty3"/>
    <property type="match status" value="1"/>
</dbReference>
<evidence type="ECO:0000256" key="5">
    <source>
        <dbReference type="ARBA" id="ARBA00022722"/>
    </source>
</evidence>
<dbReference type="STRING" id="70415.A0A5S6R4Y5"/>
<protein>
    <recommendedName>
        <fullName evidence="1">RNA-directed DNA polymerase</fullName>
        <ecNumber evidence="1">2.7.7.49</ecNumber>
    </recommendedName>
</protein>
<sequence length="678" mass="77398">MLRQGVIEPAHGPWASPVVMVRKKDGSHRFCVDYRRLNEVTNKDAYPLPRIDDTLQLLDGAKWFSTLDLASGFWQVAVHSEDRAETAFCMPTGLYQFNVMPFGLCNAPGTFQRLMEVVLGSLRWTSCLVYLDDIIIHSRKEEEHVRRLGEVFSRLRNVGLKLKMEKCHFFKKEVRYLGHIVSADGVRVDPEKNEAVNNWPRPTSPKELRQFLGLASYYRRFVSSFATVAAPMNKLMKKSSRWNWAPECEVSFQELKAPLTSAPTLSFADFNQAFILDTDASNCGVGAVLAQVVDGKEVVVAYASRTMSKAERSYSTTRQEMLALVWAVRHFRPYLCGKKFRARTDHSSLRWLQGFKEPEGQVARRLELLSSYDFEVEHRAGRKHRNADALSRMPERAQNNNIGIVNHLVKLRSWLPNVDAQEMLQAQRNDPNVGTILEWTEMGSWPEQSPTGASRTLRYLWCQKGQFGLRGGLLYRRWVPVLPPGRGVTTWLLVITNSLIPRLLESAHDGPAGGHLGYKKTFEKLRRTFYWPNQREDVANWCGSCEACARRKPGGSKRPRAPLQQECIGNPWERICLDFLGPFTETTAGNRYLLTVTDSFTKWTEAFPVKDMEGTTTASVLVREWFCRYELPEEILSDQGRNPDRQRRPPSRFRDYIFSSSGRAFPGEGGMCSTIYSG</sequence>
<dbReference type="FunFam" id="1.10.340.70:FF:000001">
    <property type="entry name" value="Retrovirus-related Pol polyprotein from transposon gypsy-like Protein"/>
    <property type="match status" value="1"/>
</dbReference>
<organism evidence="11 12">
    <name type="scientific">Trichuris muris</name>
    <name type="common">Mouse whipworm</name>
    <dbReference type="NCBI Taxonomy" id="70415"/>
    <lineage>
        <taxon>Eukaryota</taxon>
        <taxon>Metazoa</taxon>
        <taxon>Ecdysozoa</taxon>
        <taxon>Nematoda</taxon>
        <taxon>Enoplea</taxon>
        <taxon>Dorylaimia</taxon>
        <taxon>Trichinellida</taxon>
        <taxon>Trichuridae</taxon>
        <taxon>Trichuris</taxon>
    </lineage>
</organism>
<keyword evidence="11" id="KW-1185">Reference proteome</keyword>
<keyword evidence="8" id="KW-0695">RNA-directed DNA polymerase</keyword>
<dbReference type="Proteomes" id="UP000046395">
    <property type="component" value="Unassembled WGS sequence"/>
</dbReference>
<dbReference type="FunFam" id="3.10.10.10:FF:000007">
    <property type="entry name" value="Retrovirus-related Pol polyprotein from transposon 17.6-like Protein"/>
    <property type="match status" value="1"/>
</dbReference>
<evidence type="ECO:0000256" key="4">
    <source>
        <dbReference type="ARBA" id="ARBA00022695"/>
    </source>
</evidence>
<dbReference type="GO" id="GO:0042575">
    <property type="term" value="C:DNA polymerase complex"/>
    <property type="evidence" value="ECO:0007669"/>
    <property type="project" value="UniProtKB-ARBA"/>
</dbReference>
<keyword evidence="4" id="KW-0548">Nucleotidyltransferase</keyword>
<dbReference type="Gene3D" id="3.10.20.370">
    <property type="match status" value="1"/>
</dbReference>